<protein>
    <submittedName>
        <fullName evidence="2">Uncharacterized protein</fullName>
    </submittedName>
</protein>
<feature type="compositionally biased region" description="Polar residues" evidence="1">
    <location>
        <begin position="80"/>
        <end position="93"/>
    </location>
</feature>
<feature type="non-terminal residue" evidence="2">
    <location>
        <position position="1"/>
    </location>
</feature>
<comment type="caution">
    <text evidence="2">The sequence shown here is derived from an EMBL/GenBank/DDBJ whole genome shotgun (WGS) entry which is preliminary data.</text>
</comment>
<evidence type="ECO:0000256" key="1">
    <source>
        <dbReference type="SAM" id="MobiDB-lite"/>
    </source>
</evidence>
<evidence type="ECO:0000313" key="2">
    <source>
        <dbReference type="EMBL" id="CAL1535438.1"/>
    </source>
</evidence>
<feature type="region of interest" description="Disordered" evidence="1">
    <location>
        <begin position="80"/>
        <end position="126"/>
    </location>
</feature>
<accession>A0AAV2HPK6</accession>
<organism evidence="2 3">
    <name type="scientific">Lymnaea stagnalis</name>
    <name type="common">Great pond snail</name>
    <name type="synonym">Helix stagnalis</name>
    <dbReference type="NCBI Taxonomy" id="6523"/>
    <lineage>
        <taxon>Eukaryota</taxon>
        <taxon>Metazoa</taxon>
        <taxon>Spiralia</taxon>
        <taxon>Lophotrochozoa</taxon>
        <taxon>Mollusca</taxon>
        <taxon>Gastropoda</taxon>
        <taxon>Heterobranchia</taxon>
        <taxon>Euthyneura</taxon>
        <taxon>Panpulmonata</taxon>
        <taxon>Hygrophila</taxon>
        <taxon>Lymnaeoidea</taxon>
        <taxon>Lymnaeidae</taxon>
        <taxon>Lymnaea</taxon>
    </lineage>
</organism>
<feature type="non-terminal residue" evidence="2">
    <location>
        <position position="126"/>
    </location>
</feature>
<dbReference type="Proteomes" id="UP001497497">
    <property type="component" value="Unassembled WGS sequence"/>
</dbReference>
<gene>
    <name evidence="2" type="ORF">GSLYS_00009398001</name>
</gene>
<keyword evidence="3" id="KW-1185">Reference proteome</keyword>
<dbReference type="EMBL" id="CAXITT010000202">
    <property type="protein sequence ID" value="CAL1535438.1"/>
    <property type="molecule type" value="Genomic_DNA"/>
</dbReference>
<name>A0AAV2HPK6_LYMST</name>
<reference evidence="2 3" key="1">
    <citation type="submission" date="2024-04" db="EMBL/GenBank/DDBJ databases">
        <authorList>
            <consortium name="Genoscope - CEA"/>
            <person name="William W."/>
        </authorList>
    </citation>
    <scope>NUCLEOTIDE SEQUENCE [LARGE SCALE GENOMIC DNA]</scope>
</reference>
<feature type="compositionally biased region" description="Basic and acidic residues" evidence="1">
    <location>
        <begin position="96"/>
        <end position="116"/>
    </location>
</feature>
<sequence length="126" mass="14119">GILKNKGNISPTKGESESKLCENVTSGRWVGATKHLLKTNLNHTPLGESVRVEMNENQIPDDRAMERRNDIIKGVTILSNNPAATNQTSNPAKSNHFHEHFQNERHNGRCSSRDQENVLNKRQHSG</sequence>
<proteinExistence type="predicted"/>
<evidence type="ECO:0000313" key="3">
    <source>
        <dbReference type="Proteomes" id="UP001497497"/>
    </source>
</evidence>
<dbReference type="AlphaFoldDB" id="A0AAV2HPK6"/>